<dbReference type="InterPro" id="IPR045313">
    <property type="entry name" value="CBR1-like"/>
</dbReference>
<protein>
    <recommendedName>
        <fullName evidence="4">carbonyl reductase (NADPH)</fullName>
        <ecNumber evidence="4">1.1.1.184</ecNumber>
    </recommendedName>
</protein>
<comment type="caution">
    <text evidence="6">The sequence shown here is derived from an EMBL/GenBank/DDBJ whole genome shotgun (WGS) entry which is preliminary data.</text>
</comment>
<dbReference type="PANTHER" id="PTHR43963:SF4">
    <property type="entry name" value="CARBONYL REDUCTASE (NADPH)"/>
    <property type="match status" value="1"/>
</dbReference>
<evidence type="ECO:0000256" key="1">
    <source>
        <dbReference type="ARBA" id="ARBA00006484"/>
    </source>
</evidence>
<dbReference type="InterPro" id="IPR036291">
    <property type="entry name" value="NAD(P)-bd_dom_sf"/>
</dbReference>
<dbReference type="CDD" id="cd05324">
    <property type="entry name" value="carb_red_PTCR-like_SDR_c"/>
    <property type="match status" value="1"/>
</dbReference>
<dbReference type="InterPro" id="IPR002347">
    <property type="entry name" value="SDR_fam"/>
</dbReference>
<proteinExistence type="inferred from homology"/>
<evidence type="ECO:0000313" key="7">
    <source>
        <dbReference type="Proteomes" id="UP001519460"/>
    </source>
</evidence>
<evidence type="ECO:0000256" key="4">
    <source>
        <dbReference type="ARBA" id="ARBA00026118"/>
    </source>
</evidence>
<dbReference type="GO" id="GO:0004090">
    <property type="term" value="F:carbonyl reductase (NADPH) activity"/>
    <property type="evidence" value="ECO:0007669"/>
    <property type="project" value="UniProtKB-EC"/>
</dbReference>
<keyword evidence="2" id="KW-0521">NADP</keyword>
<dbReference type="EC" id="1.1.1.184" evidence="4"/>
<keyword evidence="3" id="KW-0560">Oxidoreductase</keyword>
<comment type="similarity">
    <text evidence="1 5">Belongs to the short-chain dehydrogenases/reductases (SDR) family.</text>
</comment>
<dbReference type="Gene3D" id="3.40.50.720">
    <property type="entry name" value="NAD(P)-binding Rossmann-like Domain"/>
    <property type="match status" value="1"/>
</dbReference>
<evidence type="ECO:0000256" key="3">
    <source>
        <dbReference type="ARBA" id="ARBA00023002"/>
    </source>
</evidence>
<keyword evidence="7" id="KW-1185">Reference proteome</keyword>
<dbReference type="Proteomes" id="UP001519460">
    <property type="component" value="Unassembled WGS sequence"/>
</dbReference>
<evidence type="ECO:0000256" key="5">
    <source>
        <dbReference type="RuleBase" id="RU000363"/>
    </source>
</evidence>
<dbReference type="InterPro" id="IPR020904">
    <property type="entry name" value="Sc_DH/Rdtase_CS"/>
</dbReference>
<gene>
    <name evidence="6" type="ORF">BaRGS_00032014</name>
</gene>
<dbReference type="PRINTS" id="PR00080">
    <property type="entry name" value="SDRFAMILY"/>
</dbReference>
<sequence>MLLLRVTGSNKGLGFGIVRALCKQFDGDVILTSRDEGRGQEAVRQLNKEGLQPKFHQLDVLDSASIRALRDFLSNTYGGLDVLVNNAGVAFKANATESFAEQAEVTLRTNFWAVLEVCEQLFPLLRPHARVVNISSLTSGMSIKRCSPEMQAKLKDPNMTLDQLKQLMTGFVSAAKNGTHKEAGWADWAYGISKIGVRILTAIQQKQIDAKDKDKDILVNCCCPGYVDTDMTSHKGTKTIDEGAETPVMVALIPPNATSPRGEYLSEKKVEKW</sequence>
<evidence type="ECO:0000256" key="2">
    <source>
        <dbReference type="ARBA" id="ARBA00022857"/>
    </source>
</evidence>
<organism evidence="6 7">
    <name type="scientific">Batillaria attramentaria</name>
    <dbReference type="NCBI Taxonomy" id="370345"/>
    <lineage>
        <taxon>Eukaryota</taxon>
        <taxon>Metazoa</taxon>
        <taxon>Spiralia</taxon>
        <taxon>Lophotrochozoa</taxon>
        <taxon>Mollusca</taxon>
        <taxon>Gastropoda</taxon>
        <taxon>Caenogastropoda</taxon>
        <taxon>Sorbeoconcha</taxon>
        <taxon>Cerithioidea</taxon>
        <taxon>Batillariidae</taxon>
        <taxon>Batillaria</taxon>
    </lineage>
</organism>
<dbReference type="SUPFAM" id="SSF51735">
    <property type="entry name" value="NAD(P)-binding Rossmann-fold domains"/>
    <property type="match status" value="1"/>
</dbReference>
<dbReference type="PRINTS" id="PR00081">
    <property type="entry name" value="GDHRDH"/>
</dbReference>
<dbReference type="PROSITE" id="PS00061">
    <property type="entry name" value="ADH_SHORT"/>
    <property type="match status" value="1"/>
</dbReference>
<evidence type="ECO:0000313" key="6">
    <source>
        <dbReference type="EMBL" id="KAK7476721.1"/>
    </source>
</evidence>
<dbReference type="AlphaFoldDB" id="A0ABD0JNY9"/>
<name>A0ABD0JNY9_9CAEN</name>
<reference evidence="6 7" key="1">
    <citation type="journal article" date="2023" name="Sci. Data">
        <title>Genome assembly of the Korean intertidal mud-creeper Batillaria attramentaria.</title>
        <authorList>
            <person name="Patra A.K."/>
            <person name="Ho P.T."/>
            <person name="Jun S."/>
            <person name="Lee S.J."/>
            <person name="Kim Y."/>
            <person name="Won Y.J."/>
        </authorList>
    </citation>
    <scope>NUCLEOTIDE SEQUENCE [LARGE SCALE GENOMIC DNA]</scope>
    <source>
        <strain evidence="6">Wonlab-2016</strain>
    </source>
</reference>
<dbReference type="Pfam" id="PF00106">
    <property type="entry name" value="adh_short"/>
    <property type="match status" value="1"/>
</dbReference>
<dbReference type="EMBL" id="JACVVK020000367">
    <property type="protein sequence ID" value="KAK7476721.1"/>
    <property type="molecule type" value="Genomic_DNA"/>
</dbReference>
<accession>A0ABD0JNY9</accession>
<dbReference type="PANTHER" id="PTHR43963">
    <property type="entry name" value="CARBONYL REDUCTASE 1-RELATED"/>
    <property type="match status" value="1"/>
</dbReference>